<dbReference type="GeneID" id="108808268"/>
<evidence type="ECO:0000259" key="1">
    <source>
        <dbReference type="Pfam" id="PF13966"/>
    </source>
</evidence>
<dbReference type="OrthoDB" id="1938625at2759"/>
<dbReference type="Pfam" id="PF13966">
    <property type="entry name" value="zf-RVT"/>
    <property type="match status" value="1"/>
</dbReference>
<protein>
    <submittedName>
        <fullName evidence="3">Uncharacterized protein LOC108808268</fullName>
    </submittedName>
</protein>
<name>A0A6J0JJY5_RAPSA</name>
<dbReference type="Proteomes" id="UP000504610">
    <property type="component" value="Chromosome 6"/>
</dbReference>
<dbReference type="PANTHER" id="PTHR33116">
    <property type="entry name" value="REVERSE TRANSCRIPTASE ZINC-BINDING DOMAIN-CONTAINING PROTEIN-RELATED-RELATED"/>
    <property type="match status" value="1"/>
</dbReference>
<feature type="domain" description="Reverse transcriptase zinc-binding" evidence="1">
    <location>
        <begin position="56"/>
        <end position="138"/>
    </location>
</feature>
<proteinExistence type="predicted"/>
<accession>A0A6J0JJY5</accession>
<gene>
    <name evidence="3" type="primary">LOC108808268</name>
</gene>
<reference evidence="3" key="2">
    <citation type="submission" date="2025-08" db="UniProtKB">
        <authorList>
            <consortium name="RefSeq"/>
        </authorList>
    </citation>
    <scope>IDENTIFICATION</scope>
    <source>
        <tissue evidence="3">Leaf</tissue>
    </source>
</reference>
<keyword evidence="2" id="KW-1185">Reference proteome</keyword>
<sequence>MVSAAASGGQWNIRRCRGHHLRAMMACIYSVPAPAEDAAGDRRLWHHGEGNYRPCFSSKETWEQLRSHHPRLNWTRVVWFQQGVPRFSFITWLAFLDRLATGARSKAWGCIQPCILCGEPDETRDHLFFACPYSFTVWIDLTGFLLGSRVSPDWTLTVTSLLSSRRKEIDTCLLKLAFQATIHSIWRERNNRRHQGDPLSPSQVVRYIDKTIRNRISSLRHRKPAFYGEMMQRWLSRPTPS</sequence>
<organism evidence="2 3">
    <name type="scientific">Raphanus sativus</name>
    <name type="common">Radish</name>
    <name type="synonym">Raphanus raphanistrum var. sativus</name>
    <dbReference type="NCBI Taxonomy" id="3726"/>
    <lineage>
        <taxon>Eukaryota</taxon>
        <taxon>Viridiplantae</taxon>
        <taxon>Streptophyta</taxon>
        <taxon>Embryophyta</taxon>
        <taxon>Tracheophyta</taxon>
        <taxon>Spermatophyta</taxon>
        <taxon>Magnoliopsida</taxon>
        <taxon>eudicotyledons</taxon>
        <taxon>Gunneridae</taxon>
        <taxon>Pentapetalae</taxon>
        <taxon>rosids</taxon>
        <taxon>malvids</taxon>
        <taxon>Brassicales</taxon>
        <taxon>Brassicaceae</taxon>
        <taxon>Brassiceae</taxon>
        <taxon>Raphanus</taxon>
    </lineage>
</organism>
<dbReference type="AlphaFoldDB" id="A0A6J0JJY5"/>
<reference evidence="2" key="1">
    <citation type="journal article" date="2019" name="Database">
        <title>The radish genome database (RadishGD): an integrated information resource for radish genomics.</title>
        <authorList>
            <person name="Yu H.J."/>
            <person name="Baek S."/>
            <person name="Lee Y.J."/>
            <person name="Cho A."/>
            <person name="Mun J.H."/>
        </authorList>
    </citation>
    <scope>NUCLEOTIDE SEQUENCE [LARGE SCALE GENOMIC DNA]</scope>
    <source>
        <strain evidence="2">cv. WK10039</strain>
    </source>
</reference>
<evidence type="ECO:0000313" key="2">
    <source>
        <dbReference type="Proteomes" id="UP000504610"/>
    </source>
</evidence>
<evidence type="ECO:0000313" key="3">
    <source>
        <dbReference type="RefSeq" id="XP_018435942.1"/>
    </source>
</evidence>
<dbReference type="RefSeq" id="XP_018435942.1">
    <property type="nucleotide sequence ID" value="XM_018580440.1"/>
</dbReference>
<dbReference type="KEGG" id="rsz:108808268"/>
<dbReference type="PANTHER" id="PTHR33116:SF84">
    <property type="entry name" value="RNA-DIRECTED DNA POLYMERASE"/>
    <property type="match status" value="1"/>
</dbReference>
<dbReference type="InterPro" id="IPR026960">
    <property type="entry name" value="RVT-Znf"/>
</dbReference>